<keyword evidence="5" id="KW-0998">Cell outer membrane</keyword>
<keyword evidence="4" id="KW-0472">Membrane</keyword>
<proteinExistence type="inferred from homology"/>
<evidence type="ECO:0000256" key="3">
    <source>
        <dbReference type="ARBA" id="ARBA00022729"/>
    </source>
</evidence>
<dbReference type="EMBL" id="LMZQ01000003">
    <property type="protein sequence ID" value="KRT17305.1"/>
    <property type="molecule type" value="Genomic_DNA"/>
</dbReference>
<dbReference type="AlphaFoldDB" id="A0A0T5VUH9"/>
<dbReference type="InterPro" id="IPR011990">
    <property type="entry name" value="TPR-like_helical_dom_sf"/>
</dbReference>
<evidence type="ECO:0000256" key="1">
    <source>
        <dbReference type="ARBA" id="ARBA00004442"/>
    </source>
</evidence>
<dbReference type="RefSeq" id="WP_057931534.1">
    <property type="nucleotide sequence ID" value="NZ_LMZQ01000003.1"/>
</dbReference>
<dbReference type="Pfam" id="PF07980">
    <property type="entry name" value="SusD_RagB"/>
    <property type="match status" value="1"/>
</dbReference>
<dbReference type="Proteomes" id="UP000051950">
    <property type="component" value="Unassembled WGS sequence"/>
</dbReference>
<keyword evidence="9" id="KW-1185">Reference proteome</keyword>
<dbReference type="OrthoDB" id="5694214at2"/>
<comment type="subcellular location">
    <subcellularLocation>
        <location evidence="1">Cell outer membrane</location>
    </subcellularLocation>
</comment>
<organism evidence="8 9">
    <name type="scientific">Pedobacter ginsenosidimutans</name>
    <dbReference type="NCBI Taxonomy" id="687842"/>
    <lineage>
        <taxon>Bacteria</taxon>
        <taxon>Pseudomonadati</taxon>
        <taxon>Bacteroidota</taxon>
        <taxon>Sphingobacteriia</taxon>
        <taxon>Sphingobacteriales</taxon>
        <taxon>Sphingobacteriaceae</taxon>
        <taxon>Pedobacter</taxon>
    </lineage>
</organism>
<feature type="domain" description="SusD-like N-terminal" evidence="7">
    <location>
        <begin position="26"/>
        <end position="222"/>
    </location>
</feature>
<accession>A0A0T5VUH9</accession>
<name>A0A0T5VUH9_9SPHI</name>
<dbReference type="PROSITE" id="PS51257">
    <property type="entry name" value="PROKAR_LIPOPROTEIN"/>
    <property type="match status" value="1"/>
</dbReference>
<dbReference type="GO" id="GO:0009279">
    <property type="term" value="C:cell outer membrane"/>
    <property type="evidence" value="ECO:0007669"/>
    <property type="project" value="UniProtKB-SubCell"/>
</dbReference>
<keyword evidence="3" id="KW-0732">Signal</keyword>
<evidence type="ECO:0000259" key="6">
    <source>
        <dbReference type="Pfam" id="PF07980"/>
    </source>
</evidence>
<evidence type="ECO:0000256" key="2">
    <source>
        <dbReference type="ARBA" id="ARBA00006275"/>
    </source>
</evidence>
<protein>
    <submittedName>
        <fullName evidence="8">Carbohydrate-binding protein SusD</fullName>
    </submittedName>
</protein>
<evidence type="ECO:0000259" key="7">
    <source>
        <dbReference type="Pfam" id="PF14322"/>
    </source>
</evidence>
<dbReference type="Pfam" id="PF14322">
    <property type="entry name" value="SusD-like_3"/>
    <property type="match status" value="1"/>
</dbReference>
<evidence type="ECO:0000313" key="9">
    <source>
        <dbReference type="Proteomes" id="UP000051950"/>
    </source>
</evidence>
<gene>
    <name evidence="8" type="ORF">ASU31_06445</name>
</gene>
<dbReference type="STRING" id="687842.ASU31_06445"/>
<comment type="caution">
    <text evidence="8">The sequence shown here is derived from an EMBL/GenBank/DDBJ whole genome shotgun (WGS) entry which is preliminary data.</text>
</comment>
<evidence type="ECO:0000313" key="8">
    <source>
        <dbReference type="EMBL" id="KRT17305.1"/>
    </source>
</evidence>
<evidence type="ECO:0000256" key="5">
    <source>
        <dbReference type="ARBA" id="ARBA00023237"/>
    </source>
</evidence>
<dbReference type="InterPro" id="IPR033985">
    <property type="entry name" value="SusD-like_N"/>
</dbReference>
<feature type="domain" description="RagB/SusD" evidence="6">
    <location>
        <begin position="331"/>
        <end position="629"/>
    </location>
</feature>
<dbReference type="Gene3D" id="1.25.40.390">
    <property type="match status" value="1"/>
</dbReference>
<evidence type="ECO:0000256" key="4">
    <source>
        <dbReference type="ARBA" id="ARBA00023136"/>
    </source>
</evidence>
<sequence length="629" mass="71300">MKTIIQNRNLYLLVLITFFAFACKKDFLDVESPGQVPAESVWKDPATAQAFVNDIYNGLGNGGFSEQMLASVSDEALFTHPTRGIDLVNSATINPSTLGWVDDTWAYKQMYNRIRACNITIEKITSGDNSLTSQTLKDQLLGEAYFLRAYFYQQLLRFYGGVPIITKTYVLNDNYSVKRNTYEECVNFIIKDCDEANRLLTGKTMEKGRTTATAALALKSRVLIYAASDLHIRTKLIAKFAEKNTVIPAQTLDFLSYASEDRIARYKLAQTAAKAVMDATRGYMLDLSSPVSATEGSKNYKSIAMGGGSKAPNIDAAAASELIFARYFIVQNNIKHAQQNGPNGYHNWAGNTPIGLLVDDYEMKDGSKFSWTNPAQKAEPYQNRDPRFYATVLYDGAGWKPRDKASGNVDPASQIQTGVYDLLDDKNNKFDFKGLDTRASSIENWNGSWTGYYYHKFIDPDPSIVDASMSQNVPWPFFRYTEAVFNYIEASIELGELGNATNWLNKIRFRAGMPAVTATGQDGLREVYRHERRIEMAYEEQRYHDTRRWLIAGETLGRKTTYIKVTGKFKPGKTMSAPYHYDNTIYDYTYSPVEENSQENRSWDNKLYFRPFSRDEVNKNNLLEQNPGY</sequence>
<dbReference type="InterPro" id="IPR012944">
    <property type="entry name" value="SusD_RagB_dom"/>
</dbReference>
<comment type="similarity">
    <text evidence="2">Belongs to the SusD family.</text>
</comment>
<dbReference type="SUPFAM" id="SSF48452">
    <property type="entry name" value="TPR-like"/>
    <property type="match status" value="1"/>
</dbReference>
<reference evidence="8 9" key="1">
    <citation type="submission" date="2015-11" db="EMBL/GenBank/DDBJ databases">
        <title>Sequence of Pedobacter ginsenosidimutans.</title>
        <authorList>
            <person name="Carson E."/>
            <person name="Keyser V."/>
            <person name="Newman J."/>
            <person name="Miller J."/>
        </authorList>
    </citation>
    <scope>NUCLEOTIDE SEQUENCE [LARGE SCALE GENOMIC DNA]</scope>
    <source>
        <strain evidence="8 9">KACC 14530</strain>
    </source>
</reference>